<proteinExistence type="predicted"/>
<name>A0AA89AL50_9ASTE</name>
<keyword evidence="2" id="KW-1185">Reference proteome</keyword>
<sequence length="156" mass="17310">MNRMHQPKQPVKGEKVYAIAHKFTKCRKNLSEDANAAFDGDFSQEEIIRQQPFLEASELEQPPEHRRLLQLKVPVHYRSRYLAGLDRRRDVLGNAVQRSPNLGQRQDRLPPVSLSGISSFISAAAATVASSAAVTAAISGGKGCYGSWTKRKHESP</sequence>
<dbReference type="AlphaFoldDB" id="A0AA89AL50"/>
<comment type="caution">
    <text evidence="1">The sequence shown here is derived from an EMBL/GenBank/DDBJ whole genome shotgun (WGS) entry which is preliminary data.</text>
</comment>
<protein>
    <submittedName>
        <fullName evidence="1">Uncharacterized protein</fullName>
    </submittedName>
</protein>
<gene>
    <name evidence="1" type="ORF">RJ639_016615</name>
</gene>
<dbReference type="EMBL" id="JAVXUP010002003">
    <property type="protein sequence ID" value="KAK3006362.1"/>
    <property type="molecule type" value="Genomic_DNA"/>
</dbReference>
<evidence type="ECO:0000313" key="2">
    <source>
        <dbReference type="Proteomes" id="UP001188597"/>
    </source>
</evidence>
<organism evidence="1 2">
    <name type="scientific">Escallonia herrerae</name>
    <dbReference type="NCBI Taxonomy" id="1293975"/>
    <lineage>
        <taxon>Eukaryota</taxon>
        <taxon>Viridiplantae</taxon>
        <taxon>Streptophyta</taxon>
        <taxon>Embryophyta</taxon>
        <taxon>Tracheophyta</taxon>
        <taxon>Spermatophyta</taxon>
        <taxon>Magnoliopsida</taxon>
        <taxon>eudicotyledons</taxon>
        <taxon>Gunneridae</taxon>
        <taxon>Pentapetalae</taxon>
        <taxon>asterids</taxon>
        <taxon>campanulids</taxon>
        <taxon>Escalloniales</taxon>
        <taxon>Escalloniaceae</taxon>
        <taxon>Escallonia</taxon>
    </lineage>
</organism>
<evidence type="ECO:0000313" key="1">
    <source>
        <dbReference type="EMBL" id="KAK3006362.1"/>
    </source>
</evidence>
<accession>A0AA89AL50</accession>
<reference evidence="1" key="1">
    <citation type="submission" date="2022-12" db="EMBL/GenBank/DDBJ databases">
        <title>Draft genome assemblies for two species of Escallonia (Escalloniales).</title>
        <authorList>
            <person name="Chanderbali A."/>
            <person name="Dervinis C."/>
            <person name="Anghel I."/>
            <person name="Soltis D."/>
            <person name="Soltis P."/>
            <person name="Zapata F."/>
        </authorList>
    </citation>
    <scope>NUCLEOTIDE SEQUENCE</scope>
    <source>
        <strain evidence="1">UCBG64.0493</strain>
        <tissue evidence="1">Leaf</tissue>
    </source>
</reference>
<dbReference type="Proteomes" id="UP001188597">
    <property type="component" value="Unassembled WGS sequence"/>
</dbReference>